<feature type="active site" evidence="9">
    <location>
        <position position="129"/>
    </location>
</feature>
<dbReference type="GO" id="GO:0010468">
    <property type="term" value="P:regulation of gene expression"/>
    <property type="evidence" value="ECO:0007669"/>
    <property type="project" value="TreeGrafter"/>
</dbReference>
<dbReference type="STRING" id="715226.ABI_36630"/>
<dbReference type="SUPFAM" id="SSF69065">
    <property type="entry name" value="RNase III domain-like"/>
    <property type="match status" value="1"/>
</dbReference>
<keyword evidence="13" id="KW-1185">Reference proteome</keyword>
<feature type="active site" evidence="9">
    <location>
        <position position="57"/>
    </location>
</feature>
<feature type="domain" description="RNase III" evidence="11">
    <location>
        <begin position="13"/>
        <end position="140"/>
    </location>
</feature>
<dbReference type="GO" id="GO:0046872">
    <property type="term" value="F:metal ion binding"/>
    <property type="evidence" value="ECO:0007669"/>
    <property type="project" value="UniProtKB-KW"/>
</dbReference>
<dbReference type="Pfam" id="PF14622">
    <property type="entry name" value="Ribonucleas_3_3"/>
    <property type="match status" value="1"/>
</dbReference>
<evidence type="ECO:0000256" key="6">
    <source>
        <dbReference type="ARBA" id="ARBA00022759"/>
    </source>
</evidence>
<dbReference type="GO" id="GO:0008033">
    <property type="term" value="P:tRNA processing"/>
    <property type="evidence" value="ECO:0007669"/>
    <property type="project" value="UniProtKB-KW"/>
</dbReference>
<dbReference type="CDD" id="cd00593">
    <property type="entry name" value="RIBOc"/>
    <property type="match status" value="1"/>
</dbReference>
<keyword evidence="9" id="KW-0699">rRNA-binding</keyword>
<dbReference type="SMART" id="SM00535">
    <property type="entry name" value="RIBOc"/>
    <property type="match status" value="1"/>
</dbReference>
<keyword evidence="9" id="KW-0963">Cytoplasm</keyword>
<dbReference type="Proteomes" id="UP000006512">
    <property type="component" value="Unassembled WGS sequence"/>
</dbReference>
<feature type="binding site" evidence="9">
    <location>
        <position position="126"/>
    </location>
    <ligand>
        <name>Mg(2+)</name>
        <dbReference type="ChEBI" id="CHEBI:18420"/>
    </ligand>
</feature>
<dbReference type="Pfam" id="PF00035">
    <property type="entry name" value="dsrm"/>
    <property type="match status" value="1"/>
</dbReference>
<dbReference type="GO" id="GO:0003725">
    <property type="term" value="F:double-stranded RNA binding"/>
    <property type="evidence" value="ECO:0007669"/>
    <property type="project" value="TreeGrafter"/>
</dbReference>
<keyword evidence="6 9" id="KW-0255">Endonuclease</keyword>
<dbReference type="Gene3D" id="1.10.1520.10">
    <property type="entry name" value="Ribonuclease III domain"/>
    <property type="match status" value="1"/>
</dbReference>
<dbReference type="EC" id="3.1.26.3" evidence="9"/>
<evidence type="ECO:0000256" key="7">
    <source>
        <dbReference type="ARBA" id="ARBA00022801"/>
    </source>
</evidence>
<dbReference type="InterPro" id="IPR014720">
    <property type="entry name" value="dsRBD_dom"/>
</dbReference>
<dbReference type="PANTHER" id="PTHR11207:SF0">
    <property type="entry name" value="RIBONUCLEASE 3"/>
    <property type="match status" value="1"/>
</dbReference>
<evidence type="ECO:0000256" key="9">
    <source>
        <dbReference type="HAMAP-Rule" id="MF_00104"/>
    </source>
</evidence>
<evidence type="ECO:0000256" key="2">
    <source>
        <dbReference type="ARBA" id="ARBA00010183"/>
    </source>
</evidence>
<feature type="binding site" evidence="9">
    <location>
        <position position="53"/>
    </location>
    <ligand>
        <name>Mg(2+)</name>
        <dbReference type="ChEBI" id="CHEBI:18420"/>
    </ligand>
</feature>
<dbReference type="GO" id="GO:0006397">
    <property type="term" value="P:mRNA processing"/>
    <property type="evidence" value="ECO:0007669"/>
    <property type="project" value="UniProtKB-UniRule"/>
</dbReference>
<comment type="subunit">
    <text evidence="9">Homodimer.</text>
</comment>
<dbReference type="PROSITE" id="PS00517">
    <property type="entry name" value="RNASE_3_1"/>
    <property type="match status" value="1"/>
</dbReference>
<evidence type="ECO:0000313" key="12">
    <source>
        <dbReference type="EMBL" id="EGF90632.1"/>
    </source>
</evidence>
<dbReference type="OrthoDB" id="9805026at2"/>
<dbReference type="PROSITE" id="PS50142">
    <property type="entry name" value="RNASE_3_2"/>
    <property type="match status" value="1"/>
</dbReference>
<dbReference type="HAMAP" id="MF_00104">
    <property type="entry name" value="RNase_III"/>
    <property type="match status" value="1"/>
</dbReference>
<dbReference type="PANTHER" id="PTHR11207">
    <property type="entry name" value="RIBONUCLEASE III"/>
    <property type="match status" value="1"/>
</dbReference>
<evidence type="ECO:0000256" key="8">
    <source>
        <dbReference type="ARBA" id="ARBA00022884"/>
    </source>
</evidence>
<organism evidence="12 13">
    <name type="scientific">Asticcacaulis biprosthecium C19</name>
    <dbReference type="NCBI Taxonomy" id="715226"/>
    <lineage>
        <taxon>Bacteria</taxon>
        <taxon>Pseudomonadati</taxon>
        <taxon>Pseudomonadota</taxon>
        <taxon>Alphaproteobacteria</taxon>
        <taxon>Caulobacterales</taxon>
        <taxon>Caulobacteraceae</taxon>
        <taxon>Asticcacaulis</taxon>
    </lineage>
</organism>
<dbReference type="CDD" id="cd10845">
    <property type="entry name" value="DSRM_RNAse_III_family"/>
    <property type="match status" value="1"/>
</dbReference>
<dbReference type="SMART" id="SM00358">
    <property type="entry name" value="DSRM"/>
    <property type="match status" value="1"/>
</dbReference>
<dbReference type="AlphaFoldDB" id="F4QQZ5"/>
<reference evidence="13" key="1">
    <citation type="submission" date="2011-03" db="EMBL/GenBank/DDBJ databases">
        <title>Draft genome sequence of Brevundimonas diminuta.</title>
        <authorList>
            <person name="Brown P.J.B."/>
            <person name="Buechlein A."/>
            <person name="Hemmerich C."/>
            <person name="Brun Y.V."/>
        </authorList>
    </citation>
    <scope>NUCLEOTIDE SEQUENCE [LARGE SCALE GENOMIC DNA]</scope>
    <source>
        <strain evidence="13">C19</strain>
    </source>
</reference>
<name>F4QQZ5_9CAUL</name>
<sequence>MSVRPQNTRQIAIETVQDRLGYRFRDKQLLEVALTHASVAEGARRIADNERLEFLGDRVLGLMIAEALMDNFPEAEEGELSRRFHALVSREACADIARQLSLGEAVRLAAGETKSGGRSNPTILGDACEALMAAVYVDGGYDAVVKSFAPLWQQLLLDSGNASRSNPKSFLQEWAVANAKRPPAYNLIERRGPDHAPVFTMEVVIDGLQPQSATGKSRQEAEKTAALALIEREQLN</sequence>
<keyword evidence="9" id="KW-0479">Metal-binding</keyword>
<accession>F4QQZ5</accession>
<evidence type="ECO:0000259" key="11">
    <source>
        <dbReference type="PROSITE" id="PS50142"/>
    </source>
</evidence>
<dbReference type="InterPro" id="IPR011907">
    <property type="entry name" value="RNase_III"/>
</dbReference>
<dbReference type="InterPro" id="IPR036389">
    <property type="entry name" value="RNase_III_sf"/>
</dbReference>
<dbReference type="NCBIfam" id="TIGR02191">
    <property type="entry name" value="RNaseIII"/>
    <property type="match status" value="1"/>
</dbReference>
<keyword evidence="9" id="KW-0819">tRNA processing</keyword>
<dbReference type="InterPro" id="IPR000999">
    <property type="entry name" value="RNase_III_dom"/>
</dbReference>
<protein>
    <recommendedName>
        <fullName evidence="9">Ribonuclease 3</fullName>
        <ecNumber evidence="9">3.1.26.3</ecNumber>
    </recommendedName>
    <alternativeName>
        <fullName evidence="9">Ribonuclease III</fullName>
        <shortName evidence="9">RNase III</shortName>
    </alternativeName>
</protein>
<keyword evidence="5 9" id="KW-0540">Nuclease</keyword>
<dbReference type="eggNOG" id="COG0571">
    <property type="taxonomic scope" value="Bacteria"/>
</dbReference>
<proteinExistence type="inferred from homology"/>
<dbReference type="RefSeq" id="WP_006274443.1">
    <property type="nucleotide sequence ID" value="NZ_GL883079.1"/>
</dbReference>
<dbReference type="FunFam" id="1.10.1520.10:FF:000001">
    <property type="entry name" value="Ribonuclease 3"/>
    <property type="match status" value="1"/>
</dbReference>
<evidence type="ECO:0000256" key="4">
    <source>
        <dbReference type="ARBA" id="ARBA00022664"/>
    </source>
</evidence>
<evidence type="ECO:0000259" key="10">
    <source>
        <dbReference type="PROSITE" id="PS50137"/>
    </source>
</evidence>
<evidence type="ECO:0000256" key="1">
    <source>
        <dbReference type="ARBA" id="ARBA00000109"/>
    </source>
</evidence>
<dbReference type="EMBL" id="GL883079">
    <property type="protein sequence ID" value="EGF90632.1"/>
    <property type="molecule type" value="Genomic_DNA"/>
</dbReference>
<evidence type="ECO:0000313" key="13">
    <source>
        <dbReference type="Proteomes" id="UP000006512"/>
    </source>
</evidence>
<keyword evidence="8 9" id="KW-0694">RNA-binding</keyword>
<dbReference type="Gene3D" id="3.30.160.20">
    <property type="match status" value="1"/>
</dbReference>
<evidence type="ECO:0000256" key="5">
    <source>
        <dbReference type="ARBA" id="ARBA00022722"/>
    </source>
</evidence>
<comment type="function">
    <text evidence="9">Digests double-stranded RNA. Involved in the processing of primary rRNA transcript to yield the immediate precursors to the large and small rRNAs (23S and 16S). Processes some mRNAs, and tRNAs when they are encoded in the rRNA operon. Processes pre-crRNA and tracrRNA of type II CRISPR loci if present in the organism.</text>
</comment>
<dbReference type="GO" id="GO:0019843">
    <property type="term" value="F:rRNA binding"/>
    <property type="evidence" value="ECO:0007669"/>
    <property type="project" value="UniProtKB-KW"/>
</dbReference>
<keyword evidence="9" id="KW-0460">Magnesium</keyword>
<dbReference type="GO" id="GO:0006364">
    <property type="term" value="P:rRNA processing"/>
    <property type="evidence" value="ECO:0007669"/>
    <property type="project" value="UniProtKB-UniRule"/>
</dbReference>
<dbReference type="GO" id="GO:0005737">
    <property type="term" value="C:cytoplasm"/>
    <property type="evidence" value="ECO:0007669"/>
    <property type="project" value="UniProtKB-SubCell"/>
</dbReference>
<comment type="catalytic activity">
    <reaction evidence="1 9">
        <text>Endonucleolytic cleavage to 5'-phosphomonoester.</text>
        <dbReference type="EC" id="3.1.26.3"/>
    </reaction>
</comment>
<keyword evidence="4 9" id="KW-0507">mRNA processing</keyword>
<evidence type="ECO:0000256" key="3">
    <source>
        <dbReference type="ARBA" id="ARBA00022552"/>
    </source>
</evidence>
<comment type="cofactor">
    <cofactor evidence="9">
        <name>Mg(2+)</name>
        <dbReference type="ChEBI" id="CHEBI:18420"/>
    </cofactor>
</comment>
<keyword evidence="3 9" id="KW-0698">rRNA processing</keyword>
<feature type="domain" description="DRBM" evidence="10">
    <location>
        <begin position="166"/>
        <end position="235"/>
    </location>
</feature>
<dbReference type="SUPFAM" id="SSF54768">
    <property type="entry name" value="dsRNA-binding domain-like"/>
    <property type="match status" value="1"/>
</dbReference>
<keyword evidence="7 9" id="KW-0378">Hydrolase</keyword>
<comment type="similarity">
    <text evidence="2">Belongs to the ribonuclease III family.</text>
</comment>
<feature type="binding site" evidence="9">
    <location>
        <position position="129"/>
    </location>
    <ligand>
        <name>Mg(2+)</name>
        <dbReference type="ChEBI" id="CHEBI:18420"/>
    </ligand>
</feature>
<comment type="subcellular location">
    <subcellularLocation>
        <location evidence="9">Cytoplasm</location>
    </subcellularLocation>
</comment>
<dbReference type="GO" id="GO:0004525">
    <property type="term" value="F:ribonuclease III activity"/>
    <property type="evidence" value="ECO:0007669"/>
    <property type="project" value="UniProtKB-UniRule"/>
</dbReference>
<gene>
    <name evidence="9 12" type="primary">rnc</name>
    <name evidence="12" type="ORF">ABI_36630</name>
</gene>
<dbReference type="HOGENOM" id="CLU_000907_1_1_5"/>
<dbReference type="PROSITE" id="PS50137">
    <property type="entry name" value="DS_RBD"/>
    <property type="match status" value="1"/>
</dbReference>